<accession>A0ABS6MTA5</accession>
<keyword evidence="2" id="KW-1185">Reference proteome</keyword>
<protein>
    <submittedName>
        <fullName evidence="1">Uncharacterized protein</fullName>
    </submittedName>
</protein>
<dbReference type="Proteomes" id="UP000813068">
    <property type="component" value="Unassembled WGS sequence"/>
</dbReference>
<reference evidence="1 2" key="1">
    <citation type="submission" date="2021-06" db="EMBL/GenBank/DDBJ databases">
        <title>Differences between aerobic and microaerobic xylene degrading microbial communities.</title>
        <authorList>
            <person name="Banerjee S."/>
            <person name="Tancsics A."/>
        </authorList>
    </citation>
    <scope>NUCLEOTIDE SEQUENCE [LARGE SCALE GENOMIC DNA]</scope>
    <source>
        <strain evidence="1 2">MAP12</strain>
    </source>
</reference>
<dbReference type="EMBL" id="JAHRGL010000011">
    <property type="protein sequence ID" value="MBV2132036.1"/>
    <property type="molecule type" value="Genomic_DNA"/>
</dbReference>
<dbReference type="RefSeq" id="WP_217679947.1">
    <property type="nucleotide sequence ID" value="NZ_JAHRGL010000011.1"/>
</dbReference>
<proteinExistence type="predicted"/>
<gene>
    <name evidence="1" type="ORF">KRX52_04395</name>
</gene>
<comment type="caution">
    <text evidence="1">The sequence shown here is derived from an EMBL/GenBank/DDBJ whole genome shotgun (WGS) entry which is preliminary data.</text>
</comment>
<name>A0ABS6MTA5_9GAMM</name>
<evidence type="ECO:0000313" key="2">
    <source>
        <dbReference type="Proteomes" id="UP000813068"/>
    </source>
</evidence>
<sequence length="74" mass="8257">MSTTIRCKLICRSVGEVNDPTNPLRTVRFDGVTEQEDPIFGKYTPSADFYAAIQPAVAEQLEVGTAYYFDIHKA</sequence>
<evidence type="ECO:0000313" key="1">
    <source>
        <dbReference type="EMBL" id="MBV2132036.1"/>
    </source>
</evidence>
<organism evidence="1 2">
    <name type="scientific">Geopseudomonas aromaticivorans</name>
    <dbReference type="NCBI Taxonomy" id="2849492"/>
    <lineage>
        <taxon>Bacteria</taxon>
        <taxon>Pseudomonadati</taxon>
        <taxon>Pseudomonadota</taxon>
        <taxon>Gammaproteobacteria</taxon>
        <taxon>Pseudomonadales</taxon>
        <taxon>Pseudomonadaceae</taxon>
        <taxon>Geopseudomonas</taxon>
    </lineage>
</organism>